<reference evidence="1 2" key="1">
    <citation type="submission" date="2018-06" db="EMBL/GenBank/DDBJ databases">
        <authorList>
            <consortium name="Pathogen Informatics"/>
            <person name="Doyle S."/>
        </authorList>
    </citation>
    <scope>NUCLEOTIDE SEQUENCE [LARGE SCALE GENOMIC DNA]</scope>
    <source>
        <strain evidence="1 2">NCTC12722</strain>
    </source>
</reference>
<evidence type="ECO:0008006" key="3">
    <source>
        <dbReference type="Google" id="ProtNLM"/>
    </source>
</evidence>
<sequence>MTEIAPLPVYLEEWTPRRIAVRVDKGSAENSFYFQSPADLWPSAPPATLDFAAVALAQFASSQGRDLHIHGLMTRTQARNLERFIEIWSVWRPDRYRPINVLADGWQHASEPSSFDSAVLAFSGGVDATATLILHNDRKLSSAMPRVGLGVFVGGLDVSNEDQSGQRTAFSSAQGTLSAFNAEAAFVSTNWRDHFCPNWDDGHSSILSGVMRTFEQKCGAGIIASDASYLEDLSVGLFGNHMAMNYLLGSSSFAIFQGGGTLTRVERVREICSYSVALKNLRVCYQSHAKGRNCGRCKKCIFTRMAVVACGHEPHELFDTEFDAEDVERITIGIHGWIYLNDILNHLPQSDPHHSKLWALRERESEKFVSTKHPSLTGKHRSMFEEISECRARISEMENSKSWRITRPLRALGF</sequence>
<dbReference type="OrthoDB" id="5413327at2"/>
<dbReference type="Proteomes" id="UP000254343">
    <property type="component" value="Unassembled WGS sequence"/>
</dbReference>
<organism evidence="1 2">
    <name type="scientific">Afipia felis</name>
    <name type="common">Cat scratch disease bacillus</name>
    <dbReference type="NCBI Taxonomy" id="1035"/>
    <lineage>
        <taxon>Bacteria</taxon>
        <taxon>Pseudomonadati</taxon>
        <taxon>Pseudomonadota</taxon>
        <taxon>Alphaproteobacteria</taxon>
        <taxon>Hyphomicrobiales</taxon>
        <taxon>Nitrobacteraceae</taxon>
        <taxon>Afipia</taxon>
    </lineage>
</organism>
<dbReference type="EMBL" id="UIGB01000001">
    <property type="protein sequence ID" value="SUU85452.1"/>
    <property type="molecule type" value="Genomic_DNA"/>
</dbReference>
<dbReference type="RefSeq" id="WP_002716278.1">
    <property type="nucleotide sequence ID" value="NZ_UFSI01000001.1"/>
</dbReference>
<evidence type="ECO:0000313" key="1">
    <source>
        <dbReference type="EMBL" id="SUU85452.1"/>
    </source>
</evidence>
<name>A0A380W964_AFIFE</name>
<proteinExistence type="predicted"/>
<gene>
    <name evidence="1" type="ORF">NCTC12722_02664</name>
</gene>
<protein>
    <recommendedName>
        <fullName evidence="3">7-cyano-7-deazaguanine synthase</fullName>
    </recommendedName>
</protein>
<accession>A0A380W964</accession>
<dbReference type="AlphaFoldDB" id="A0A380W964"/>
<evidence type="ECO:0000313" key="2">
    <source>
        <dbReference type="Proteomes" id="UP000254343"/>
    </source>
</evidence>